<proteinExistence type="predicted"/>
<keyword evidence="3" id="KW-0732">Signal</keyword>
<keyword evidence="2" id="KW-0472">Membrane</keyword>
<evidence type="ECO:0000256" key="2">
    <source>
        <dbReference type="SAM" id="Phobius"/>
    </source>
</evidence>
<evidence type="ECO:0000256" key="1">
    <source>
        <dbReference type="SAM" id="MobiDB-lite"/>
    </source>
</evidence>
<keyword evidence="5" id="KW-1185">Reference proteome</keyword>
<name>A0ABZ3D4G8_9PROT</name>
<keyword evidence="2" id="KW-1133">Transmembrane helix</keyword>
<feature type="transmembrane region" description="Helical" evidence="2">
    <location>
        <begin position="354"/>
        <end position="380"/>
    </location>
</feature>
<reference evidence="4 5" key="1">
    <citation type="submission" date="2024-04" db="EMBL/GenBank/DDBJ databases">
        <title>Complete genome sequence of Nguyenibacter vanlangesis HBCM-1154, a strain capable of nitrogen fixation, IAA production, and phosphorus solubilization isolated from sugarcane soil.</title>
        <authorList>
            <person name="MY HANH P."/>
        </authorList>
    </citation>
    <scope>NUCLEOTIDE SEQUENCE [LARGE SCALE GENOMIC DNA]</scope>
    <source>
        <strain evidence="4 5">HBCM 1154</strain>
    </source>
</reference>
<evidence type="ECO:0000313" key="4">
    <source>
        <dbReference type="EMBL" id="XAE42644.1"/>
    </source>
</evidence>
<feature type="transmembrane region" description="Helical" evidence="2">
    <location>
        <begin position="37"/>
        <end position="58"/>
    </location>
</feature>
<evidence type="ECO:0000313" key="5">
    <source>
        <dbReference type="Proteomes" id="UP001449795"/>
    </source>
</evidence>
<accession>A0ABZ3D4G8</accession>
<feature type="chain" id="PRO_5046056898" description="NADH:quinone oxidoreductase/Mrp antiporter membrane subunit domain-containing protein" evidence="3">
    <location>
        <begin position="28"/>
        <end position="440"/>
    </location>
</feature>
<evidence type="ECO:0008006" key="6">
    <source>
        <dbReference type="Google" id="ProtNLM"/>
    </source>
</evidence>
<feature type="transmembrane region" description="Helical" evidence="2">
    <location>
        <begin position="157"/>
        <end position="178"/>
    </location>
</feature>
<organism evidence="4 5">
    <name type="scientific">Nguyenibacter vanlangensis</name>
    <dbReference type="NCBI Taxonomy" id="1216886"/>
    <lineage>
        <taxon>Bacteria</taxon>
        <taxon>Pseudomonadati</taxon>
        <taxon>Pseudomonadota</taxon>
        <taxon>Alphaproteobacteria</taxon>
        <taxon>Acetobacterales</taxon>
        <taxon>Acetobacteraceae</taxon>
        <taxon>Nguyenibacter</taxon>
    </lineage>
</organism>
<evidence type="ECO:0000256" key="3">
    <source>
        <dbReference type="SAM" id="SignalP"/>
    </source>
</evidence>
<feature type="transmembrane region" description="Helical" evidence="2">
    <location>
        <begin position="190"/>
        <end position="211"/>
    </location>
</feature>
<keyword evidence="2" id="KW-0812">Transmembrane</keyword>
<feature type="signal peptide" evidence="3">
    <location>
        <begin position="1"/>
        <end position="27"/>
    </location>
</feature>
<feature type="compositionally biased region" description="Pro residues" evidence="1">
    <location>
        <begin position="400"/>
        <end position="411"/>
    </location>
</feature>
<feature type="region of interest" description="Disordered" evidence="1">
    <location>
        <begin position="391"/>
        <end position="411"/>
    </location>
</feature>
<feature type="transmembrane region" description="Helical" evidence="2">
    <location>
        <begin position="414"/>
        <end position="435"/>
    </location>
</feature>
<feature type="transmembrane region" description="Helical" evidence="2">
    <location>
        <begin position="305"/>
        <end position="324"/>
    </location>
</feature>
<dbReference type="EMBL" id="CP152276">
    <property type="protein sequence ID" value="XAE42644.1"/>
    <property type="molecule type" value="Genomic_DNA"/>
</dbReference>
<dbReference type="Proteomes" id="UP001449795">
    <property type="component" value="Chromosome"/>
</dbReference>
<protein>
    <recommendedName>
        <fullName evidence="6">NADH:quinone oxidoreductase/Mrp antiporter membrane subunit domain-containing protein</fullName>
    </recommendedName>
</protein>
<feature type="transmembrane region" description="Helical" evidence="2">
    <location>
        <begin position="127"/>
        <end position="145"/>
    </location>
</feature>
<gene>
    <name evidence="4" type="ORF">AAC691_20745</name>
</gene>
<feature type="transmembrane region" description="Helical" evidence="2">
    <location>
        <begin position="271"/>
        <end position="293"/>
    </location>
</feature>
<sequence>MNAALSASPVLLPLALCWPFLSMGALAACSPASARPAAIGLSAIGLLLAVLAAGAGAAWPATPFAAPPGLLRLLPPLPLLALFLSTLLPPAATPRRDAHNQAARNQAALTQGLAGGSALAATCADPLSGAVAVGGVAMLAALAIATTRGAARLGWDMFRLSLSGILLAVPGAVLLAAAPGSAGRLDGLGGVLLATGLGVVAGLGPATPVMLAAEDAPAAMALAPVMTAIPVLRHLAVAPDGRGTMLLGLATIWLAALPMRRATARRRGRLALGGLIGLAAIAAGATANAAATATATATSRIADGAGAAGLAALLLSAALLAPLADRPAASAGHTAPAGFPARALRGALAFHPPFLPFGGLLLTLAALTDAAPLLLAPLVLGLLAGRAPPPSAATPADIPAGPPPGSPPDPPLGAAGPLAVVLLLAAMTALIAWFLPRTLQ</sequence>
<dbReference type="RefSeq" id="WP_342628307.1">
    <property type="nucleotide sequence ID" value="NZ_CP152276.1"/>
</dbReference>